<feature type="domain" description="PRC-barrel" evidence="1">
    <location>
        <begin position="164"/>
        <end position="217"/>
    </location>
</feature>
<dbReference type="Gene3D" id="3.90.50.10">
    <property type="entry name" value="Photosynthetic Reaction Center, subunit H, domain 2"/>
    <property type="match status" value="2"/>
</dbReference>
<gene>
    <name evidence="2" type="ORF">FDK13_21800</name>
</gene>
<evidence type="ECO:0000313" key="2">
    <source>
        <dbReference type="EMBL" id="TKT90369.1"/>
    </source>
</evidence>
<evidence type="ECO:0000259" key="1">
    <source>
        <dbReference type="Pfam" id="PF05239"/>
    </source>
</evidence>
<accession>A0A4U6CZT6</accession>
<dbReference type="Proteomes" id="UP000304900">
    <property type="component" value="Unassembled WGS sequence"/>
</dbReference>
<reference evidence="2 3" key="1">
    <citation type="submission" date="2019-05" db="EMBL/GenBank/DDBJ databases">
        <title>Dyadobacter AR-3-8 sp. nov., isolated from arctic soil.</title>
        <authorList>
            <person name="Chaudhary D.K."/>
        </authorList>
    </citation>
    <scope>NUCLEOTIDE SEQUENCE [LARGE SCALE GENOMIC DNA]</scope>
    <source>
        <strain evidence="2 3">AR-3-8</strain>
    </source>
</reference>
<comment type="caution">
    <text evidence="2">The sequence shown here is derived from an EMBL/GenBank/DDBJ whole genome shotgun (WGS) entry which is preliminary data.</text>
</comment>
<dbReference type="SUPFAM" id="SSF50346">
    <property type="entry name" value="PRC-barrel domain"/>
    <property type="match status" value="2"/>
</dbReference>
<proteinExistence type="predicted"/>
<dbReference type="GO" id="GO:0030077">
    <property type="term" value="C:plasma membrane light-harvesting complex"/>
    <property type="evidence" value="ECO:0007669"/>
    <property type="project" value="InterPro"/>
</dbReference>
<dbReference type="RefSeq" id="WP_137342132.1">
    <property type="nucleotide sequence ID" value="NZ_BSQH01000051.1"/>
</dbReference>
<dbReference type="InterPro" id="IPR011033">
    <property type="entry name" value="PRC_barrel-like_sf"/>
</dbReference>
<feature type="domain" description="PRC-barrel" evidence="1">
    <location>
        <begin position="19"/>
        <end position="76"/>
    </location>
</feature>
<organism evidence="2 3">
    <name type="scientific">Dyadobacter frigoris</name>
    <dbReference type="NCBI Taxonomy" id="2576211"/>
    <lineage>
        <taxon>Bacteria</taxon>
        <taxon>Pseudomonadati</taxon>
        <taxon>Bacteroidota</taxon>
        <taxon>Cytophagia</taxon>
        <taxon>Cytophagales</taxon>
        <taxon>Spirosomataceae</taxon>
        <taxon>Dyadobacter</taxon>
    </lineage>
</organism>
<dbReference type="InterPro" id="IPR027275">
    <property type="entry name" value="PRC-brl_dom"/>
</dbReference>
<protein>
    <submittedName>
        <fullName evidence="2">PRC-barrel domain containing protein</fullName>
    </submittedName>
</protein>
<dbReference type="OrthoDB" id="9793882at2"/>
<dbReference type="Pfam" id="PF05239">
    <property type="entry name" value="PRC"/>
    <property type="match status" value="2"/>
</dbReference>
<name>A0A4U6CZT6_9BACT</name>
<evidence type="ECO:0000313" key="3">
    <source>
        <dbReference type="Proteomes" id="UP000304900"/>
    </source>
</evidence>
<dbReference type="InterPro" id="IPR014747">
    <property type="entry name" value="Bac_photo_RC_H_C"/>
</dbReference>
<sequence length="253" mass="28692">MKRSIKSLVGFTMGAIDGEIGKVKEFYFDDNTWTIRYLIIETGSWLFGRKVLISPQAVLTSDWENKVFLVNLTKEQIKNSPEIDTEKPVSRQQELELYAHYPWTGYWGGGIWAGGMGTSGMMMSPSLPLETAVHEKLHSEEAINPHLRSTDHVTGYNIKAIDGEVGDVEDFVIDEGTWKLAFMVVDTGNWFPGKKVLISPNWIKDIQWDTSDVMVNASVKQIKDSPEYDADTYLSDDYETNLHTYYGGFISQE</sequence>
<dbReference type="EMBL" id="SZVO01000010">
    <property type="protein sequence ID" value="TKT90369.1"/>
    <property type="molecule type" value="Genomic_DNA"/>
</dbReference>
<dbReference type="AlphaFoldDB" id="A0A4U6CZT6"/>
<dbReference type="GO" id="GO:0019684">
    <property type="term" value="P:photosynthesis, light reaction"/>
    <property type="evidence" value="ECO:0007669"/>
    <property type="project" value="InterPro"/>
</dbReference>
<keyword evidence="3" id="KW-1185">Reference proteome</keyword>